<keyword evidence="9" id="KW-1185">Reference proteome</keyword>
<evidence type="ECO:0000256" key="4">
    <source>
        <dbReference type="ARBA" id="ARBA00023159"/>
    </source>
</evidence>
<dbReference type="InterPro" id="IPR013558">
    <property type="entry name" value="CTNNB1-bd_N"/>
</dbReference>
<name>A0A9Q0EJS3_9TELE</name>
<proteinExistence type="predicted"/>
<dbReference type="InterPro" id="IPR024940">
    <property type="entry name" value="TCF/LEF"/>
</dbReference>
<organism evidence="8 9">
    <name type="scientific">Muraenolepis orangiensis</name>
    <name type="common">Patagonian moray cod</name>
    <dbReference type="NCBI Taxonomy" id="630683"/>
    <lineage>
        <taxon>Eukaryota</taxon>
        <taxon>Metazoa</taxon>
        <taxon>Chordata</taxon>
        <taxon>Craniata</taxon>
        <taxon>Vertebrata</taxon>
        <taxon>Euteleostomi</taxon>
        <taxon>Actinopterygii</taxon>
        <taxon>Neopterygii</taxon>
        <taxon>Teleostei</taxon>
        <taxon>Neoteleostei</taxon>
        <taxon>Acanthomorphata</taxon>
        <taxon>Zeiogadaria</taxon>
        <taxon>Gadariae</taxon>
        <taxon>Gadiformes</taxon>
        <taxon>Muraenolepidoidei</taxon>
        <taxon>Muraenolepididae</taxon>
        <taxon>Muraenolepis</taxon>
    </lineage>
</organism>
<dbReference type="GO" id="GO:0060070">
    <property type="term" value="P:canonical Wnt signaling pathway"/>
    <property type="evidence" value="ECO:0007669"/>
    <property type="project" value="TreeGrafter"/>
</dbReference>
<evidence type="ECO:0000256" key="6">
    <source>
        <dbReference type="ARBA" id="ARBA00023242"/>
    </source>
</evidence>
<keyword evidence="4" id="KW-0010">Activator</keyword>
<dbReference type="GO" id="GO:0000785">
    <property type="term" value="C:chromatin"/>
    <property type="evidence" value="ECO:0007669"/>
    <property type="project" value="TreeGrafter"/>
</dbReference>
<dbReference type="Proteomes" id="UP001148018">
    <property type="component" value="Unassembled WGS sequence"/>
</dbReference>
<dbReference type="PANTHER" id="PTHR10373:SF38">
    <property type="entry name" value="PROTEIN PANGOLIN, ISOFORM J"/>
    <property type="match status" value="1"/>
</dbReference>
<sequence length="109" mass="11872">MALLSVAKTVKELSNAMRKLLYIFFPGIPRPPHPSDISHPYYPLSPGAVGQIPHPLGWLVPHLLSSRFPPHMVPPHHSLHATGIPHPAIVTSNVKQESSHSDISSLNSS</sequence>
<comment type="subcellular location">
    <subcellularLocation>
        <location evidence="1">Nucleus</location>
    </subcellularLocation>
</comment>
<dbReference type="GO" id="GO:0000981">
    <property type="term" value="F:DNA-binding transcription factor activity, RNA polymerase II-specific"/>
    <property type="evidence" value="ECO:0007669"/>
    <property type="project" value="TreeGrafter"/>
</dbReference>
<accession>A0A9Q0EJS3</accession>
<comment type="caution">
    <text evidence="8">The sequence shown here is derived from an EMBL/GenBank/DDBJ whole genome shotgun (WGS) entry which is preliminary data.</text>
</comment>
<dbReference type="PANTHER" id="PTHR10373">
    <property type="entry name" value="TRANSCRIPTION FACTOR 7 FAMILY MEMBER"/>
    <property type="match status" value="1"/>
</dbReference>
<evidence type="ECO:0000256" key="3">
    <source>
        <dbReference type="ARBA" id="ARBA00023125"/>
    </source>
</evidence>
<evidence type="ECO:0000313" key="9">
    <source>
        <dbReference type="Proteomes" id="UP001148018"/>
    </source>
</evidence>
<gene>
    <name evidence="8" type="ORF">NHX12_025254</name>
</gene>
<evidence type="ECO:0000256" key="1">
    <source>
        <dbReference type="ARBA" id="ARBA00004123"/>
    </source>
</evidence>
<reference evidence="8" key="1">
    <citation type="submission" date="2022-07" db="EMBL/GenBank/DDBJ databases">
        <title>Chromosome-level genome of Muraenolepis orangiensis.</title>
        <authorList>
            <person name="Kim J."/>
        </authorList>
    </citation>
    <scope>NUCLEOTIDE SEQUENCE</scope>
    <source>
        <strain evidence="8">KU_S4_2022</strain>
        <tissue evidence="8">Muscle</tissue>
    </source>
</reference>
<dbReference type="AlphaFoldDB" id="A0A9Q0EJS3"/>
<evidence type="ECO:0000256" key="2">
    <source>
        <dbReference type="ARBA" id="ARBA00023015"/>
    </source>
</evidence>
<keyword evidence="2" id="KW-0805">Transcription regulation</keyword>
<dbReference type="GO" id="GO:1990907">
    <property type="term" value="C:beta-catenin-TCF complex"/>
    <property type="evidence" value="ECO:0007669"/>
    <property type="project" value="TreeGrafter"/>
</dbReference>
<evidence type="ECO:0000313" key="8">
    <source>
        <dbReference type="EMBL" id="KAJ3608204.1"/>
    </source>
</evidence>
<evidence type="ECO:0000256" key="5">
    <source>
        <dbReference type="ARBA" id="ARBA00023163"/>
    </source>
</evidence>
<feature type="domain" description="CTNNB1 binding N-teminal" evidence="7">
    <location>
        <begin position="27"/>
        <end position="58"/>
    </location>
</feature>
<keyword evidence="5" id="KW-0804">Transcription</keyword>
<keyword evidence="6" id="KW-0539">Nucleus</keyword>
<protein>
    <recommendedName>
        <fullName evidence="7">CTNNB1 binding N-teminal domain-containing protein</fullName>
    </recommendedName>
</protein>
<dbReference type="Pfam" id="PF08347">
    <property type="entry name" value="CTNNB1_binding"/>
    <property type="match status" value="1"/>
</dbReference>
<dbReference type="GO" id="GO:0000978">
    <property type="term" value="F:RNA polymerase II cis-regulatory region sequence-specific DNA binding"/>
    <property type="evidence" value="ECO:0007669"/>
    <property type="project" value="TreeGrafter"/>
</dbReference>
<dbReference type="EMBL" id="JANIIK010000040">
    <property type="protein sequence ID" value="KAJ3608204.1"/>
    <property type="molecule type" value="Genomic_DNA"/>
</dbReference>
<dbReference type="OrthoDB" id="10585313at2759"/>
<evidence type="ECO:0000259" key="7">
    <source>
        <dbReference type="Pfam" id="PF08347"/>
    </source>
</evidence>
<keyword evidence="3" id="KW-0238">DNA-binding</keyword>